<dbReference type="InterPro" id="IPR037185">
    <property type="entry name" value="EmrE-like"/>
</dbReference>
<reference evidence="10 11" key="1">
    <citation type="submission" date="2024-10" db="EMBL/GenBank/DDBJ databases">
        <title>The Natural Products Discovery Center: Release of the First 8490 Sequenced Strains for Exploring Actinobacteria Biosynthetic Diversity.</title>
        <authorList>
            <person name="Kalkreuter E."/>
            <person name="Kautsar S.A."/>
            <person name="Yang D."/>
            <person name="Bader C.D."/>
            <person name="Teijaro C.N."/>
            <person name="Fluegel L."/>
            <person name="Davis C.M."/>
            <person name="Simpson J.R."/>
            <person name="Lauterbach L."/>
            <person name="Steele A.D."/>
            <person name="Gui C."/>
            <person name="Meng S."/>
            <person name="Li G."/>
            <person name="Viehrig K."/>
            <person name="Ye F."/>
            <person name="Su P."/>
            <person name="Kiefer A.F."/>
            <person name="Nichols A."/>
            <person name="Cepeda A.J."/>
            <person name="Yan W."/>
            <person name="Fan B."/>
            <person name="Jiang Y."/>
            <person name="Adhikari A."/>
            <person name="Zheng C.-J."/>
            <person name="Schuster L."/>
            <person name="Cowan T.M."/>
            <person name="Smanski M.J."/>
            <person name="Chevrette M.G."/>
            <person name="De Carvalho L.P.S."/>
            <person name="Shen B."/>
        </authorList>
    </citation>
    <scope>NUCLEOTIDE SEQUENCE [LARGE SCALE GENOMIC DNA]</scope>
    <source>
        <strain evidence="10 11">NPDC003029</strain>
    </source>
</reference>
<feature type="domain" description="EamA" evidence="9">
    <location>
        <begin position="154"/>
        <end position="286"/>
    </location>
</feature>
<organism evidence="10 11">
    <name type="scientific">Streptomyces flavidovirens</name>
    <dbReference type="NCBI Taxonomy" id="67298"/>
    <lineage>
        <taxon>Bacteria</taxon>
        <taxon>Bacillati</taxon>
        <taxon>Actinomycetota</taxon>
        <taxon>Actinomycetes</taxon>
        <taxon>Kitasatosporales</taxon>
        <taxon>Streptomycetaceae</taxon>
        <taxon>Streptomyces</taxon>
    </lineage>
</organism>
<dbReference type="SUPFAM" id="SSF103481">
    <property type="entry name" value="Multidrug resistance efflux transporter EmrE"/>
    <property type="match status" value="2"/>
</dbReference>
<name>A0ABW6RGB1_9ACTN</name>
<keyword evidence="3" id="KW-1003">Cell membrane</keyword>
<keyword evidence="5 8" id="KW-1133">Transmembrane helix</keyword>
<evidence type="ECO:0000256" key="2">
    <source>
        <dbReference type="ARBA" id="ARBA00007362"/>
    </source>
</evidence>
<evidence type="ECO:0000256" key="1">
    <source>
        <dbReference type="ARBA" id="ARBA00004651"/>
    </source>
</evidence>
<gene>
    <name evidence="10" type="ORF">ACFYWW_17720</name>
</gene>
<dbReference type="PANTHER" id="PTHR42920:SF5">
    <property type="entry name" value="EAMA DOMAIN-CONTAINING PROTEIN"/>
    <property type="match status" value="1"/>
</dbReference>
<dbReference type="PANTHER" id="PTHR42920">
    <property type="entry name" value="OS03G0707200 PROTEIN-RELATED"/>
    <property type="match status" value="1"/>
</dbReference>
<keyword evidence="11" id="KW-1185">Reference proteome</keyword>
<feature type="transmembrane region" description="Helical" evidence="8">
    <location>
        <begin position="42"/>
        <end position="62"/>
    </location>
</feature>
<comment type="caution">
    <text evidence="10">The sequence shown here is derived from an EMBL/GenBank/DDBJ whole genome shotgun (WGS) entry which is preliminary data.</text>
</comment>
<feature type="domain" description="EamA" evidence="9">
    <location>
        <begin position="16"/>
        <end position="146"/>
    </location>
</feature>
<evidence type="ECO:0000256" key="7">
    <source>
        <dbReference type="SAM" id="MobiDB-lite"/>
    </source>
</evidence>
<dbReference type="Pfam" id="PF00892">
    <property type="entry name" value="EamA"/>
    <property type="match status" value="2"/>
</dbReference>
<comment type="subcellular location">
    <subcellularLocation>
        <location evidence="1">Cell membrane</location>
        <topology evidence="1">Multi-pass membrane protein</topology>
    </subcellularLocation>
</comment>
<dbReference type="InterPro" id="IPR000620">
    <property type="entry name" value="EamA_dom"/>
</dbReference>
<feature type="compositionally biased region" description="Low complexity" evidence="7">
    <location>
        <begin position="314"/>
        <end position="328"/>
    </location>
</feature>
<feature type="transmembrane region" description="Helical" evidence="8">
    <location>
        <begin position="270"/>
        <end position="286"/>
    </location>
</feature>
<evidence type="ECO:0000313" key="11">
    <source>
        <dbReference type="Proteomes" id="UP001601976"/>
    </source>
</evidence>
<feature type="transmembrane region" description="Helical" evidence="8">
    <location>
        <begin position="129"/>
        <end position="147"/>
    </location>
</feature>
<comment type="similarity">
    <text evidence="2">Belongs to the EamA transporter family.</text>
</comment>
<feature type="transmembrane region" description="Helical" evidence="8">
    <location>
        <begin position="74"/>
        <end position="91"/>
    </location>
</feature>
<sequence>MTPDTTAPAPSRGTSSAVLLMVAVTAVWASTFVIIQDSIDRMPVLDFTAARFAVAALVLVVIRPRALWSLDRGGLVRGVLLGLALAGTYLFQTYGLLYTSTTVSAFVTGMFVVFTPLITAVVLRRRLSLGTWAAMVLALAGLALLTLRGFSIGIGELLTLGCALCLALQIVGTGEWVAGRDPYALVLVQMATVAVVCGVAAAPGGLEMVPPDAGAWFGVLYTGVLATAIGIVIQTWSQTRISATRVAIVMTMEPVFAAFIGRLVGEELTAFQLLGAALVLAAMYVIELGSAGGGGSEPELADQVTPAAADRKLTTTAAAPARETPLER</sequence>
<dbReference type="InterPro" id="IPR051258">
    <property type="entry name" value="Diverse_Substrate_Transporter"/>
</dbReference>
<proteinExistence type="inferred from homology"/>
<accession>A0ABW6RGB1</accession>
<feature type="region of interest" description="Disordered" evidence="7">
    <location>
        <begin position="293"/>
        <end position="328"/>
    </location>
</feature>
<feature type="transmembrane region" description="Helical" evidence="8">
    <location>
        <begin position="103"/>
        <end position="122"/>
    </location>
</feature>
<evidence type="ECO:0000256" key="6">
    <source>
        <dbReference type="ARBA" id="ARBA00023136"/>
    </source>
</evidence>
<dbReference type="RefSeq" id="WP_387896123.1">
    <property type="nucleotide sequence ID" value="NZ_JBIAPK010000005.1"/>
</dbReference>
<feature type="transmembrane region" description="Helical" evidence="8">
    <location>
        <begin position="17"/>
        <end position="36"/>
    </location>
</feature>
<evidence type="ECO:0000313" key="10">
    <source>
        <dbReference type="EMBL" id="MFF3340552.1"/>
    </source>
</evidence>
<feature type="transmembrane region" description="Helical" evidence="8">
    <location>
        <begin position="245"/>
        <end position="264"/>
    </location>
</feature>
<evidence type="ECO:0000256" key="5">
    <source>
        <dbReference type="ARBA" id="ARBA00022989"/>
    </source>
</evidence>
<protein>
    <submittedName>
        <fullName evidence="10">DMT family transporter</fullName>
    </submittedName>
</protein>
<feature type="transmembrane region" description="Helical" evidence="8">
    <location>
        <begin position="214"/>
        <end position="233"/>
    </location>
</feature>
<keyword evidence="6 8" id="KW-0472">Membrane</keyword>
<dbReference type="EMBL" id="JBIAPK010000005">
    <property type="protein sequence ID" value="MFF3340552.1"/>
    <property type="molecule type" value="Genomic_DNA"/>
</dbReference>
<evidence type="ECO:0000256" key="8">
    <source>
        <dbReference type="SAM" id="Phobius"/>
    </source>
</evidence>
<evidence type="ECO:0000256" key="4">
    <source>
        <dbReference type="ARBA" id="ARBA00022692"/>
    </source>
</evidence>
<evidence type="ECO:0000256" key="3">
    <source>
        <dbReference type="ARBA" id="ARBA00022475"/>
    </source>
</evidence>
<dbReference type="Proteomes" id="UP001601976">
    <property type="component" value="Unassembled WGS sequence"/>
</dbReference>
<feature type="transmembrane region" description="Helical" evidence="8">
    <location>
        <begin position="183"/>
        <end position="202"/>
    </location>
</feature>
<evidence type="ECO:0000259" key="9">
    <source>
        <dbReference type="Pfam" id="PF00892"/>
    </source>
</evidence>
<feature type="transmembrane region" description="Helical" evidence="8">
    <location>
        <begin position="153"/>
        <end position="171"/>
    </location>
</feature>
<keyword evidence="4 8" id="KW-0812">Transmembrane</keyword>